<sequence length="49" mass="5563">MQPPVYMYVLCEHTKIFPCVGVSRSLQCKITLVTVVHHGYKPPITFQTA</sequence>
<organism evidence="1">
    <name type="scientific">Anguilla anguilla</name>
    <name type="common">European freshwater eel</name>
    <name type="synonym">Muraena anguilla</name>
    <dbReference type="NCBI Taxonomy" id="7936"/>
    <lineage>
        <taxon>Eukaryota</taxon>
        <taxon>Metazoa</taxon>
        <taxon>Chordata</taxon>
        <taxon>Craniata</taxon>
        <taxon>Vertebrata</taxon>
        <taxon>Euteleostomi</taxon>
        <taxon>Actinopterygii</taxon>
        <taxon>Neopterygii</taxon>
        <taxon>Teleostei</taxon>
        <taxon>Anguilliformes</taxon>
        <taxon>Anguillidae</taxon>
        <taxon>Anguilla</taxon>
    </lineage>
</organism>
<proteinExistence type="predicted"/>
<dbReference type="AlphaFoldDB" id="A0A0E9QYC6"/>
<evidence type="ECO:0000313" key="1">
    <source>
        <dbReference type="EMBL" id="JAH21844.1"/>
    </source>
</evidence>
<reference evidence="1" key="1">
    <citation type="submission" date="2014-11" db="EMBL/GenBank/DDBJ databases">
        <authorList>
            <person name="Amaro Gonzalez C."/>
        </authorList>
    </citation>
    <scope>NUCLEOTIDE SEQUENCE</scope>
</reference>
<protein>
    <submittedName>
        <fullName evidence="1">Uncharacterized protein</fullName>
    </submittedName>
</protein>
<dbReference type="EMBL" id="GBXM01086733">
    <property type="protein sequence ID" value="JAH21844.1"/>
    <property type="molecule type" value="Transcribed_RNA"/>
</dbReference>
<name>A0A0E9QYC6_ANGAN</name>
<reference evidence="1" key="2">
    <citation type="journal article" date="2015" name="Fish Shellfish Immunol.">
        <title>Early steps in the European eel (Anguilla anguilla)-Vibrio vulnificus interaction in the gills: Role of the RtxA13 toxin.</title>
        <authorList>
            <person name="Callol A."/>
            <person name="Pajuelo D."/>
            <person name="Ebbesson L."/>
            <person name="Teles M."/>
            <person name="MacKenzie S."/>
            <person name="Amaro C."/>
        </authorList>
    </citation>
    <scope>NUCLEOTIDE SEQUENCE</scope>
</reference>
<accession>A0A0E9QYC6</accession>